<gene>
    <name evidence="1" type="ORF">JOC94_001123</name>
</gene>
<dbReference type="RefSeq" id="WP_077109916.1">
    <property type="nucleotide sequence ID" value="NZ_JAFBFH010000005.1"/>
</dbReference>
<sequence length="64" mass="7328">MSSYDKLSDQKLASFFVEINKNIKKGKLSKAMNYEIALIQAVADKRGLSKLDLQKLYLKSARYL</sequence>
<comment type="caution">
    <text evidence="1">The sequence shown here is derived from an EMBL/GenBank/DDBJ whole genome shotgun (WGS) entry which is preliminary data.</text>
</comment>
<name>A0ABS2R6B6_9BACI</name>
<proteinExistence type="predicted"/>
<dbReference type="EMBL" id="JAFBFH010000005">
    <property type="protein sequence ID" value="MBM7714151.1"/>
    <property type="molecule type" value="Genomic_DNA"/>
</dbReference>
<evidence type="ECO:0000313" key="2">
    <source>
        <dbReference type="Proteomes" id="UP000823485"/>
    </source>
</evidence>
<evidence type="ECO:0000313" key="1">
    <source>
        <dbReference type="EMBL" id="MBM7714151.1"/>
    </source>
</evidence>
<organism evidence="1 2">
    <name type="scientific">Siminovitchia thermophila</name>
    <dbReference type="NCBI Taxonomy" id="1245522"/>
    <lineage>
        <taxon>Bacteria</taxon>
        <taxon>Bacillati</taxon>
        <taxon>Bacillota</taxon>
        <taxon>Bacilli</taxon>
        <taxon>Bacillales</taxon>
        <taxon>Bacillaceae</taxon>
        <taxon>Siminovitchia</taxon>
    </lineage>
</organism>
<dbReference type="Proteomes" id="UP000823485">
    <property type="component" value="Unassembled WGS sequence"/>
</dbReference>
<accession>A0ABS2R6B6</accession>
<reference evidence="1 2" key="1">
    <citation type="submission" date="2021-01" db="EMBL/GenBank/DDBJ databases">
        <title>Genomic Encyclopedia of Type Strains, Phase IV (KMG-IV): sequencing the most valuable type-strain genomes for metagenomic binning, comparative biology and taxonomic classification.</title>
        <authorList>
            <person name="Goeker M."/>
        </authorList>
    </citation>
    <scope>NUCLEOTIDE SEQUENCE [LARGE SCALE GENOMIC DNA]</scope>
    <source>
        <strain evidence="1 2">DSM 105453</strain>
    </source>
</reference>
<keyword evidence="2" id="KW-1185">Reference proteome</keyword>
<protein>
    <submittedName>
        <fullName evidence="1">Uncharacterized protein</fullName>
    </submittedName>
</protein>